<sequence>MREKNISMNKMKS</sequence>
<proteinExistence type="predicted"/>
<protein>
    <submittedName>
        <fullName evidence="1">Uncharacterized protein</fullName>
    </submittedName>
</protein>
<organism evidence="1">
    <name type="scientific">Rhizophora mucronata</name>
    <name type="common">Asiatic mangrove</name>
    <dbReference type="NCBI Taxonomy" id="61149"/>
    <lineage>
        <taxon>Eukaryota</taxon>
        <taxon>Viridiplantae</taxon>
        <taxon>Streptophyta</taxon>
        <taxon>Embryophyta</taxon>
        <taxon>Tracheophyta</taxon>
        <taxon>Spermatophyta</taxon>
        <taxon>Magnoliopsida</taxon>
        <taxon>eudicotyledons</taxon>
        <taxon>Gunneridae</taxon>
        <taxon>Pentapetalae</taxon>
        <taxon>rosids</taxon>
        <taxon>fabids</taxon>
        <taxon>Malpighiales</taxon>
        <taxon>Rhizophoraceae</taxon>
        <taxon>Rhizophora</taxon>
    </lineage>
</organism>
<evidence type="ECO:0000313" key="1">
    <source>
        <dbReference type="EMBL" id="MBX51116.1"/>
    </source>
</evidence>
<name>A0A2P2P8P4_RHIMU</name>
<reference evidence="1" key="1">
    <citation type="submission" date="2018-02" db="EMBL/GenBank/DDBJ databases">
        <title>Rhizophora mucronata_Transcriptome.</title>
        <authorList>
            <person name="Meera S.P."/>
            <person name="Sreeshan A."/>
            <person name="Augustine A."/>
        </authorList>
    </citation>
    <scope>NUCLEOTIDE SEQUENCE</scope>
    <source>
        <tissue evidence="1">Leaf</tissue>
    </source>
</reference>
<accession>A0A2P2P8P4</accession>
<dbReference type="EMBL" id="GGEC01070632">
    <property type="protein sequence ID" value="MBX51116.1"/>
    <property type="molecule type" value="Transcribed_RNA"/>
</dbReference>